<organism evidence="2 3">
    <name type="scientific">Vibrio genomosp. F6 str. FF-238</name>
    <dbReference type="NCBI Taxonomy" id="1191298"/>
    <lineage>
        <taxon>Bacteria</taxon>
        <taxon>Pseudomonadati</taxon>
        <taxon>Pseudomonadota</taxon>
        <taxon>Gammaproteobacteria</taxon>
        <taxon>Vibrionales</taxon>
        <taxon>Vibrionaceae</taxon>
        <taxon>Vibrio</taxon>
    </lineage>
</organism>
<gene>
    <name evidence="2" type="ORF">A130_16180</name>
</gene>
<sequence length="87" mass="9358">MRNIMLVTTSLLCLTSLIGCANDAPLGSHVAQLKQEQMYNKQATEENMGVIPTGSGERMEGAYHVYTGKKGDSLAGSDSQFIEGFSQ</sequence>
<feature type="signal peptide" evidence="1">
    <location>
        <begin position="1"/>
        <end position="21"/>
    </location>
</feature>
<name>A0A1E5CYW3_9VIBR</name>
<feature type="chain" id="PRO_5009173343" description="Lipoprotein" evidence="1">
    <location>
        <begin position="22"/>
        <end position="87"/>
    </location>
</feature>
<reference evidence="2 3" key="1">
    <citation type="journal article" date="2012" name="Science">
        <title>Ecological populations of bacteria act as socially cohesive units of antibiotic production and resistance.</title>
        <authorList>
            <person name="Cordero O.X."/>
            <person name="Wildschutte H."/>
            <person name="Kirkup B."/>
            <person name="Proehl S."/>
            <person name="Ngo L."/>
            <person name="Hussain F."/>
            <person name="Le Roux F."/>
            <person name="Mincer T."/>
            <person name="Polz M.F."/>
        </authorList>
    </citation>
    <scope>NUCLEOTIDE SEQUENCE [LARGE SCALE GENOMIC DNA]</scope>
    <source>
        <strain evidence="2 3">FF-238</strain>
    </source>
</reference>
<proteinExistence type="predicted"/>
<evidence type="ECO:0000313" key="3">
    <source>
        <dbReference type="Proteomes" id="UP000094165"/>
    </source>
</evidence>
<dbReference type="AlphaFoldDB" id="A0A1E5CYW3"/>
<evidence type="ECO:0000313" key="2">
    <source>
        <dbReference type="EMBL" id="OEE76016.1"/>
    </source>
</evidence>
<comment type="caution">
    <text evidence="2">The sequence shown here is derived from an EMBL/GenBank/DDBJ whole genome shotgun (WGS) entry which is preliminary data.</text>
</comment>
<keyword evidence="3" id="KW-1185">Reference proteome</keyword>
<keyword evidence="1" id="KW-0732">Signal</keyword>
<dbReference type="PROSITE" id="PS51257">
    <property type="entry name" value="PROKAR_LIPOPROTEIN"/>
    <property type="match status" value="1"/>
</dbReference>
<evidence type="ECO:0008006" key="4">
    <source>
        <dbReference type="Google" id="ProtNLM"/>
    </source>
</evidence>
<dbReference type="EMBL" id="AJYW02000129">
    <property type="protein sequence ID" value="OEE76016.1"/>
    <property type="molecule type" value="Genomic_DNA"/>
</dbReference>
<protein>
    <recommendedName>
        <fullName evidence="4">Lipoprotein</fullName>
    </recommendedName>
</protein>
<evidence type="ECO:0000256" key="1">
    <source>
        <dbReference type="SAM" id="SignalP"/>
    </source>
</evidence>
<accession>A0A1E5CYW3</accession>
<dbReference type="Proteomes" id="UP000094165">
    <property type="component" value="Unassembled WGS sequence"/>
</dbReference>
<dbReference type="RefSeq" id="WP_017054066.1">
    <property type="nucleotide sequence ID" value="NZ_AJYW02000129.1"/>
</dbReference>